<gene>
    <name evidence="1" type="ORF">SCAR479_07284</name>
</gene>
<protein>
    <submittedName>
        <fullName evidence="1">Uncharacterized protein</fullName>
    </submittedName>
</protein>
<proteinExistence type="predicted"/>
<dbReference type="Proteomes" id="UP001465668">
    <property type="component" value="Unassembled WGS sequence"/>
</dbReference>
<evidence type="ECO:0000313" key="2">
    <source>
        <dbReference type="Proteomes" id="UP001465668"/>
    </source>
</evidence>
<keyword evidence="2" id="KW-1185">Reference proteome</keyword>
<sequence>MSYYYSSYADYNSGDSLVKRTYREVPSHSQRSTQYIVNDGTLIIDDKSLRNNSSVIYNRPGSTMWVQPTTESHRSTSASDPYRRSHSLHTCRGCSWRRELSGGYCRDCIDAKLSRPRIVEVVRSDRRVLGGPERRLIEYR</sequence>
<comment type="caution">
    <text evidence="1">The sequence shown here is derived from an EMBL/GenBank/DDBJ whole genome shotgun (WGS) entry which is preliminary data.</text>
</comment>
<accession>A0ABR2XQT4</accession>
<reference evidence="1 2" key="1">
    <citation type="submission" date="2024-02" db="EMBL/GenBank/DDBJ databases">
        <title>First draft genome assembly of two strains of Seiridium cardinale.</title>
        <authorList>
            <person name="Emiliani G."/>
            <person name="Scali E."/>
        </authorList>
    </citation>
    <scope>NUCLEOTIDE SEQUENCE [LARGE SCALE GENOMIC DNA]</scope>
    <source>
        <strain evidence="1 2">BM-138-000479</strain>
    </source>
</reference>
<organism evidence="1 2">
    <name type="scientific">Seiridium cardinale</name>
    <dbReference type="NCBI Taxonomy" id="138064"/>
    <lineage>
        <taxon>Eukaryota</taxon>
        <taxon>Fungi</taxon>
        <taxon>Dikarya</taxon>
        <taxon>Ascomycota</taxon>
        <taxon>Pezizomycotina</taxon>
        <taxon>Sordariomycetes</taxon>
        <taxon>Xylariomycetidae</taxon>
        <taxon>Amphisphaeriales</taxon>
        <taxon>Sporocadaceae</taxon>
        <taxon>Seiridium</taxon>
    </lineage>
</organism>
<evidence type="ECO:0000313" key="1">
    <source>
        <dbReference type="EMBL" id="KAK9776064.1"/>
    </source>
</evidence>
<dbReference type="EMBL" id="JARVKM010000030">
    <property type="protein sequence ID" value="KAK9776064.1"/>
    <property type="molecule type" value="Genomic_DNA"/>
</dbReference>
<name>A0ABR2XQT4_9PEZI</name>